<keyword evidence="1" id="KW-0812">Transmembrane</keyword>
<gene>
    <name evidence="2" type="ORF">AVDCRST_MAG20-2413</name>
</gene>
<evidence type="ECO:0000256" key="1">
    <source>
        <dbReference type="SAM" id="Phobius"/>
    </source>
</evidence>
<feature type="transmembrane region" description="Helical" evidence="1">
    <location>
        <begin position="20"/>
        <end position="40"/>
    </location>
</feature>
<reference evidence="2" key="1">
    <citation type="submission" date="2020-02" db="EMBL/GenBank/DDBJ databases">
        <authorList>
            <person name="Meier V. D."/>
        </authorList>
    </citation>
    <scope>NUCLEOTIDE SEQUENCE</scope>
    <source>
        <strain evidence="2">AVDCRST_MAG20</strain>
    </source>
</reference>
<dbReference type="EMBL" id="CADCSY010000115">
    <property type="protein sequence ID" value="CAA9256649.1"/>
    <property type="molecule type" value="Genomic_DNA"/>
</dbReference>
<organism evidence="2">
    <name type="scientific">uncultured Acidimicrobiales bacterium</name>
    <dbReference type="NCBI Taxonomy" id="310071"/>
    <lineage>
        <taxon>Bacteria</taxon>
        <taxon>Bacillati</taxon>
        <taxon>Actinomycetota</taxon>
        <taxon>Acidimicrobiia</taxon>
        <taxon>Acidimicrobiales</taxon>
        <taxon>environmental samples</taxon>
    </lineage>
</organism>
<name>A0A6J4IMI9_9ACTN</name>
<accession>A0A6J4IMI9</accession>
<evidence type="ECO:0000313" key="2">
    <source>
        <dbReference type="EMBL" id="CAA9256649.1"/>
    </source>
</evidence>
<proteinExistence type="predicted"/>
<keyword evidence="1" id="KW-0472">Membrane</keyword>
<protein>
    <submittedName>
        <fullName evidence="2">Uncharacterized protein</fullName>
    </submittedName>
</protein>
<dbReference type="AlphaFoldDB" id="A0A6J4IMI9"/>
<keyword evidence="1" id="KW-1133">Transmembrane helix</keyword>
<sequence>MSGFLDPENQKLMGTVAFPNLFSVEGLLAVLVVLPLTALLRRARRRRRRPEVA</sequence>